<dbReference type="Gene3D" id="3.40.50.720">
    <property type="entry name" value="NAD(P)-binding Rossmann-like Domain"/>
    <property type="match status" value="1"/>
</dbReference>
<dbReference type="Gene3D" id="3.90.180.10">
    <property type="entry name" value="Medium-chain alcohol dehydrogenases, catalytic domain"/>
    <property type="match status" value="1"/>
</dbReference>
<dbReference type="GO" id="GO:0008270">
    <property type="term" value="F:zinc ion binding"/>
    <property type="evidence" value="ECO:0007669"/>
    <property type="project" value="InterPro"/>
</dbReference>
<reference evidence="2 3" key="1">
    <citation type="submission" date="2020-01" db="EMBL/GenBank/DDBJ databases">
        <authorList>
            <consortium name="DOE Joint Genome Institute"/>
            <person name="Haridas S."/>
            <person name="Albert R."/>
            <person name="Binder M."/>
            <person name="Bloem J."/>
            <person name="Labutti K."/>
            <person name="Salamov A."/>
            <person name="Andreopoulos B."/>
            <person name="Baker S.E."/>
            <person name="Barry K."/>
            <person name="Bills G."/>
            <person name="Bluhm B.H."/>
            <person name="Cannon C."/>
            <person name="Castanera R."/>
            <person name="Culley D.E."/>
            <person name="Daum C."/>
            <person name="Ezra D."/>
            <person name="Gonzalez J.B."/>
            <person name="Henrissat B."/>
            <person name="Kuo A."/>
            <person name="Liang C."/>
            <person name="Lipzen A."/>
            <person name="Lutzoni F."/>
            <person name="Magnuson J."/>
            <person name="Mondo S."/>
            <person name="Nolan M."/>
            <person name="Ohm R."/>
            <person name="Pangilinan J."/>
            <person name="Park H.-J.H."/>
            <person name="Ramirez L."/>
            <person name="Alfaro M."/>
            <person name="Sun H."/>
            <person name="Tritt A."/>
            <person name="Yoshinaga Y."/>
            <person name="Zwiers L.-H.L."/>
            <person name="Turgeon B.G."/>
            <person name="Goodwin S.B."/>
            <person name="Spatafora J.W."/>
            <person name="Crous P.W."/>
            <person name="Grigoriev I.V."/>
        </authorList>
    </citation>
    <scope>NUCLEOTIDE SEQUENCE [LARGE SCALE GENOMIC DNA]</scope>
    <source>
        <strain evidence="2 3">CBS 611.86</strain>
    </source>
</reference>
<dbReference type="OrthoDB" id="3509362at2759"/>
<dbReference type="GO" id="GO:0016491">
    <property type="term" value="F:oxidoreductase activity"/>
    <property type="evidence" value="ECO:0007669"/>
    <property type="project" value="InterPro"/>
</dbReference>
<dbReference type="InterPro" id="IPR011032">
    <property type="entry name" value="GroES-like_sf"/>
</dbReference>
<dbReference type="Pfam" id="PF13602">
    <property type="entry name" value="ADH_zinc_N_2"/>
    <property type="match status" value="1"/>
</dbReference>
<name>A0A7C8MKI4_9PLEO</name>
<keyword evidence="3" id="KW-1185">Reference proteome</keyword>
<dbReference type="CDD" id="cd05289">
    <property type="entry name" value="MDR_like_2"/>
    <property type="match status" value="1"/>
</dbReference>
<comment type="caution">
    <text evidence="2">The sequence shown here is derived from an EMBL/GenBank/DDBJ whole genome shotgun (WGS) entry which is preliminary data.</text>
</comment>
<evidence type="ECO:0000313" key="3">
    <source>
        <dbReference type="Proteomes" id="UP000481861"/>
    </source>
</evidence>
<dbReference type="PANTHER" id="PTHR11695">
    <property type="entry name" value="ALCOHOL DEHYDROGENASE RELATED"/>
    <property type="match status" value="1"/>
</dbReference>
<protein>
    <recommendedName>
        <fullName evidence="1">Enoyl reductase (ER) domain-containing protein</fullName>
    </recommendedName>
</protein>
<dbReference type="SUPFAM" id="SSF51735">
    <property type="entry name" value="NAD(P)-binding Rossmann-fold domains"/>
    <property type="match status" value="1"/>
</dbReference>
<proteinExistence type="predicted"/>
<sequence length="339" mass="36073">MSPLPTHQKSLIFNTTTTTLSLSTTAPLPSPPNEHLLAVHSTAITNGELTWGPYVDWPTHHTPCFDVSGTILTTVPHSPFQPGDRVFGRVRGDRDGTAREFATILPSEAALVPEGLSMVDAASVPMSAHTAWQALFEHGGLTGGLANAPRVGAEGEVLGGQLAAGKRVLVLGAAGGVGLFAVQFAKLADAHVVGTASGRNEEFLKSIGIDEVVDYTKMSVEEWIGGDGARKFDLVFGCVGGDKNVMEGWAAVKGDGAYISVVPGFREPDGGKPEGVKSFWFIMEPRSKELEAIGRLMTKGLVKTRVDSVWRIEEYEKAFARTATGHARGKVVIQIVNDE</sequence>
<dbReference type="GO" id="GO:0005739">
    <property type="term" value="C:mitochondrion"/>
    <property type="evidence" value="ECO:0007669"/>
    <property type="project" value="TreeGrafter"/>
</dbReference>
<dbReference type="InterPro" id="IPR036291">
    <property type="entry name" value="NAD(P)-bd_dom_sf"/>
</dbReference>
<dbReference type="PANTHER" id="PTHR11695:SF647">
    <property type="entry name" value="ENOYL REDUCTASE (ER) DOMAIN-CONTAINING PROTEIN"/>
    <property type="match status" value="1"/>
</dbReference>
<feature type="domain" description="Enoyl reductase (ER)" evidence="1">
    <location>
        <begin position="15"/>
        <end position="333"/>
    </location>
</feature>
<evidence type="ECO:0000259" key="1">
    <source>
        <dbReference type="SMART" id="SM00829"/>
    </source>
</evidence>
<accession>A0A7C8MKI4</accession>
<dbReference type="Proteomes" id="UP000481861">
    <property type="component" value="Unassembled WGS sequence"/>
</dbReference>
<evidence type="ECO:0000313" key="2">
    <source>
        <dbReference type="EMBL" id="KAF2871544.1"/>
    </source>
</evidence>
<gene>
    <name evidence="2" type="ORF">BDV95DRAFT_606979</name>
</gene>
<dbReference type="InterPro" id="IPR020843">
    <property type="entry name" value="ER"/>
</dbReference>
<dbReference type="EMBL" id="JAADJZ010000011">
    <property type="protein sequence ID" value="KAF2871544.1"/>
    <property type="molecule type" value="Genomic_DNA"/>
</dbReference>
<dbReference type="InterPro" id="IPR050700">
    <property type="entry name" value="YIM1/Zinc_Alcohol_DH_Fams"/>
</dbReference>
<dbReference type="PROSITE" id="PS01162">
    <property type="entry name" value="QOR_ZETA_CRYSTAL"/>
    <property type="match status" value="1"/>
</dbReference>
<dbReference type="AlphaFoldDB" id="A0A7C8MKI4"/>
<dbReference type="SMART" id="SM00829">
    <property type="entry name" value="PKS_ER"/>
    <property type="match status" value="1"/>
</dbReference>
<dbReference type="SUPFAM" id="SSF50129">
    <property type="entry name" value="GroES-like"/>
    <property type="match status" value="1"/>
</dbReference>
<organism evidence="2 3">
    <name type="scientific">Massariosphaeria phaeospora</name>
    <dbReference type="NCBI Taxonomy" id="100035"/>
    <lineage>
        <taxon>Eukaryota</taxon>
        <taxon>Fungi</taxon>
        <taxon>Dikarya</taxon>
        <taxon>Ascomycota</taxon>
        <taxon>Pezizomycotina</taxon>
        <taxon>Dothideomycetes</taxon>
        <taxon>Pleosporomycetidae</taxon>
        <taxon>Pleosporales</taxon>
        <taxon>Pleosporales incertae sedis</taxon>
        <taxon>Massariosphaeria</taxon>
    </lineage>
</organism>
<dbReference type="InterPro" id="IPR002364">
    <property type="entry name" value="Quin_OxRdtase/zeta-crystal_CS"/>
</dbReference>